<comment type="similarity">
    <text evidence="1">Belongs to the UPF0065 (bug) family.</text>
</comment>
<dbReference type="PIRSF" id="PIRSF017082">
    <property type="entry name" value="YflP"/>
    <property type="match status" value="1"/>
</dbReference>
<dbReference type="PANTHER" id="PTHR42928">
    <property type="entry name" value="TRICARBOXYLATE-BINDING PROTEIN"/>
    <property type="match status" value="1"/>
</dbReference>
<accession>A0A5B2TCW6</accession>
<feature type="signal peptide" evidence="2">
    <location>
        <begin position="1"/>
        <end position="21"/>
    </location>
</feature>
<sequence>MLSRRRLIGSASLACVTPALKAPAARAQAAAGYPDRPIRLILPFAAGGPTDTLGRVFAEQLSKQLNGRVVVENRTGAGSTIGADAVAKAPKDGYTLLFNNLSHSINPSLYRRLPYDTVGDFVPVSTLMEGPVILLVGADSPFRSLKDLIDAVRARPDHYDYGSAGNGSAAHVSAVQILALTKAQMNHVVYRGVAPAMADLLAGTIALVNDTSTTALGSIRGGMVRPLAVTSAERVPFLPDLPTVRESGIPELANFRMSTWNMLLAPAGTPEPIVARLHDESRKALTDPAFVARLAELGNVPMAPADLAGSRAFLVAEMERWRGVMAEAGVKPE</sequence>
<dbReference type="InterPro" id="IPR006311">
    <property type="entry name" value="TAT_signal"/>
</dbReference>
<dbReference type="InterPro" id="IPR005064">
    <property type="entry name" value="BUG"/>
</dbReference>
<name>A0A5B2TCW6_9PROT</name>
<dbReference type="Proteomes" id="UP000322110">
    <property type="component" value="Unassembled WGS sequence"/>
</dbReference>
<dbReference type="PANTHER" id="PTHR42928:SF5">
    <property type="entry name" value="BLR1237 PROTEIN"/>
    <property type="match status" value="1"/>
</dbReference>
<dbReference type="PROSITE" id="PS51318">
    <property type="entry name" value="TAT"/>
    <property type="match status" value="1"/>
</dbReference>
<dbReference type="Gene3D" id="3.40.190.10">
    <property type="entry name" value="Periplasmic binding protein-like II"/>
    <property type="match status" value="1"/>
</dbReference>
<keyword evidence="4" id="KW-1185">Reference proteome</keyword>
<dbReference type="Gene3D" id="3.40.190.150">
    <property type="entry name" value="Bordetella uptake gene, domain 1"/>
    <property type="match status" value="1"/>
</dbReference>
<keyword evidence="2" id="KW-0732">Signal</keyword>
<evidence type="ECO:0000256" key="1">
    <source>
        <dbReference type="ARBA" id="ARBA00006987"/>
    </source>
</evidence>
<evidence type="ECO:0000313" key="3">
    <source>
        <dbReference type="EMBL" id="KAA2211999.1"/>
    </source>
</evidence>
<reference evidence="3 4" key="1">
    <citation type="journal article" date="2015" name="Int. J. Syst. Evol. Microbiol.">
        <title>Roseomonas oryzae sp. nov., isolated from paddy rhizosphere soil.</title>
        <authorList>
            <person name="Ramaprasad E.V."/>
            <person name="Sasikala Ch."/>
            <person name="Ramana Ch.V."/>
        </authorList>
    </citation>
    <scope>NUCLEOTIDE SEQUENCE [LARGE SCALE GENOMIC DNA]</scope>
    <source>
        <strain evidence="3 4">KCTC 42542</strain>
    </source>
</reference>
<dbReference type="OrthoDB" id="8970543at2"/>
<dbReference type="SUPFAM" id="SSF53850">
    <property type="entry name" value="Periplasmic binding protein-like II"/>
    <property type="match status" value="1"/>
</dbReference>
<dbReference type="EMBL" id="VUKA01000012">
    <property type="protein sequence ID" value="KAA2211999.1"/>
    <property type="molecule type" value="Genomic_DNA"/>
</dbReference>
<dbReference type="CDD" id="cd13578">
    <property type="entry name" value="PBP2_Bug27"/>
    <property type="match status" value="1"/>
</dbReference>
<protein>
    <submittedName>
        <fullName evidence="3">Tripartite tricarboxylate transporter substrate binding protein</fullName>
    </submittedName>
</protein>
<dbReference type="RefSeq" id="WP_149813430.1">
    <property type="nucleotide sequence ID" value="NZ_VUKA01000012.1"/>
</dbReference>
<dbReference type="InterPro" id="IPR042100">
    <property type="entry name" value="Bug_dom1"/>
</dbReference>
<evidence type="ECO:0000313" key="4">
    <source>
        <dbReference type="Proteomes" id="UP000322110"/>
    </source>
</evidence>
<comment type="caution">
    <text evidence="3">The sequence shown here is derived from an EMBL/GenBank/DDBJ whole genome shotgun (WGS) entry which is preliminary data.</text>
</comment>
<proteinExistence type="inferred from homology"/>
<feature type="chain" id="PRO_5023107281" evidence="2">
    <location>
        <begin position="22"/>
        <end position="333"/>
    </location>
</feature>
<gene>
    <name evidence="3" type="ORF">F0Q34_16910</name>
</gene>
<dbReference type="Pfam" id="PF03401">
    <property type="entry name" value="TctC"/>
    <property type="match status" value="1"/>
</dbReference>
<dbReference type="AlphaFoldDB" id="A0A5B2TCW6"/>
<evidence type="ECO:0000256" key="2">
    <source>
        <dbReference type="SAM" id="SignalP"/>
    </source>
</evidence>
<organism evidence="3 4">
    <name type="scientific">Teichococcus oryzae</name>
    <dbReference type="NCBI Taxonomy" id="1608942"/>
    <lineage>
        <taxon>Bacteria</taxon>
        <taxon>Pseudomonadati</taxon>
        <taxon>Pseudomonadota</taxon>
        <taxon>Alphaproteobacteria</taxon>
        <taxon>Acetobacterales</taxon>
        <taxon>Roseomonadaceae</taxon>
        <taxon>Roseomonas</taxon>
    </lineage>
</organism>